<accession>A0A1Q8RZL8</accession>
<evidence type="ECO:0000313" key="3">
    <source>
        <dbReference type="EMBL" id="OLN93218.1"/>
    </source>
</evidence>
<dbReference type="Pfam" id="PF00856">
    <property type="entry name" value="SET"/>
    <property type="match status" value="1"/>
</dbReference>
<dbReference type="Gene3D" id="2.170.270.10">
    <property type="entry name" value="SET domain"/>
    <property type="match status" value="1"/>
</dbReference>
<dbReference type="STRING" id="708187.A0A1Q8RZL8"/>
<organism evidence="3 4">
    <name type="scientific">Colletotrichum chlorophyti</name>
    <dbReference type="NCBI Taxonomy" id="708187"/>
    <lineage>
        <taxon>Eukaryota</taxon>
        <taxon>Fungi</taxon>
        <taxon>Dikarya</taxon>
        <taxon>Ascomycota</taxon>
        <taxon>Pezizomycotina</taxon>
        <taxon>Sordariomycetes</taxon>
        <taxon>Hypocreomycetidae</taxon>
        <taxon>Glomerellales</taxon>
        <taxon>Glomerellaceae</taxon>
        <taxon>Colletotrichum</taxon>
    </lineage>
</organism>
<dbReference type="SUPFAM" id="SSF82199">
    <property type="entry name" value="SET domain"/>
    <property type="match status" value="1"/>
</dbReference>
<sequence>MAGKNDENTIFLTEKEAERIKTTVQERLERCAELVGHTREPRDSHSAISQATGASLMLDMGNMTQERGDKSSLPVITVGNTYPPCTVSLKNLRPMKLTDLRMETHHRGRSLTVKRASPVVTLTARSWTMVQDEAGETERLEVYLHKSKYGEDILESASAFTIKEPYFTMTDQSEATLRIDHPSDLVCLESETATGDLLSSPTACGYGEYENIAVAEESARNWKEMGNAALRQQDLKLAWDRYTKGLKLARQAFIFETNPDLARDLHRNRAHVNLLLNRLDEAIFDAKASISRKNDDQQSRDLNGKAFFRAGCAAYNQGEYYEAKSFFEEQQKLMPNDKSVNLQLRRVNARIREKETGAYDLKKLKAGISQPSQQMDVATFIRNTEIKDSTGRGRGLFATRNIPAGEIVICEKAFCVENQASTAITYDVRDKRIRVSPIGLTESITQKLLDNPSQIAKVMDLYGDYQGDSNSRRISRTADGPIVDSFRVHDIMSRNAFGGLCSQAGKDGKTSKANTGLWVWAAYINHSCVANTEKEYIGDVMILRAARPITAGEEIFISYSESSDFDERQQALMTTWGFECDCALCTAERADNPATRKKRRELASEAEQFVEQVKWTDAKRLALTKAQRLARAIDGTYDAERYRGLPRVATQGIREWLVRASRHRCY</sequence>
<dbReference type="SUPFAM" id="SSF48452">
    <property type="entry name" value="TPR-like"/>
    <property type="match status" value="1"/>
</dbReference>
<feature type="repeat" description="TPR" evidence="1">
    <location>
        <begin position="304"/>
        <end position="337"/>
    </location>
</feature>
<proteinExistence type="predicted"/>
<keyword evidence="1" id="KW-0802">TPR repeat</keyword>
<name>A0A1Q8RZL8_9PEZI</name>
<protein>
    <submittedName>
        <fullName evidence="3">SET and MYND domain-containing protein</fullName>
    </submittedName>
</protein>
<evidence type="ECO:0000256" key="1">
    <source>
        <dbReference type="PROSITE-ProRule" id="PRU00339"/>
    </source>
</evidence>
<dbReference type="SMART" id="SM00028">
    <property type="entry name" value="TPR"/>
    <property type="match status" value="3"/>
</dbReference>
<dbReference type="InterPro" id="IPR001214">
    <property type="entry name" value="SET_dom"/>
</dbReference>
<dbReference type="InterPro" id="IPR011990">
    <property type="entry name" value="TPR-like_helical_dom_sf"/>
</dbReference>
<dbReference type="PANTHER" id="PTHR47643">
    <property type="entry name" value="TPR DOMAIN PROTEIN (AFU_ORTHOLOGUE AFUA_5G12710)"/>
    <property type="match status" value="1"/>
</dbReference>
<dbReference type="InterPro" id="IPR019734">
    <property type="entry name" value="TPR_rpt"/>
</dbReference>
<reference evidence="3 4" key="1">
    <citation type="submission" date="2016-11" db="EMBL/GenBank/DDBJ databases">
        <title>Draft Genome Assembly of Colletotrichum chlorophyti a pathogen of herbaceous plants.</title>
        <authorList>
            <person name="Gan P."/>
            <person name="Narusaka M."/>
            <person name="Tsushima A."/>
            <person name="Narusaka Y."/>
            <person name="Takano Y."/>
            <person name="Shirasu K."/>
        </authorList>
    </citation>
    <scope>NUCLEOTIDE SEQUENCE [LARGE SCALE GENOMIC DNA]</scope>
    <source>
        <strain evidence="3 4">NTL11</strain>
    </source>
</reference>
<evidence type="ECO:0000313" key="4">
    <source>
        <dbReference type="Proteomes" id="UP000186583"/>
    </source>
</evidence>
<dbReference type="InterPro" id="IPR053209">
    <property type="entry name" value="Gramillin-biosynth_MTr"/>
</dbReference>
<comment type="caution">
    <text evidence="3">The sequence shown here is derived from an EMBL/GenBank/DDBJ whole genome shotgun (WGS) entry which is preliminary data.</text>
</comment>
<dbReference type="PROSITE" id="PS50005">
    <property type="entry name" value="TPR"/>
    <property type="match status" value="1"/>
</dbReference>
<keyword evidence="4" id="KW-1185">Reference proteome</keyword>
<dbReference type="InterPro" id="IPR046341">
    <property type="entry name" value="SET_dom_sf"/>
</dbReference>
<dbReference type="PROSITE" id="PS50280">
    <property type="entry name" value="SET"/>
    <property type="match status" value="1"/>
</dbReference>
<dbReference type="SMART" id="SM00317">
    <property type="entry name" value="SET"/>
    <property type="match status" value="1"/>
</dbReference>
<dbReference type="Proteomes" id="UP000186583">
    <property type="component" value="Unassembled WGS sequence"/>
</dbReference>
<dbReference type="OrthoDB" id="1028014at2759"/>
<gene>
    <name evidence="3" type="ORF">CCHL11_07556</name>
</gene>
<feature type="domain" description="SET" evidence="2">
    <location>
        <begin position="382"/>
        <end position="560"/>
    </location>
</feature>
<dbReference type="AlphaFoldDB" id="A0A1Q8RZL8"/>
<evidence type="ECO:0000259" key="2">
    <source>
        <dbReference type="PROSITE" id="PS50280"/>
    </source>
</evidence>
<dbReference type="Gene3D" id="1.25.40.10">
    <property type="entry name" value="Tetratricopeptide repeat domain"/>
    <property type="match status" value="1"/>
</dbReference>
<dbReference type="EMBL" id="MPGH01000055">
    <property type="protein sequence ID" value="OLN93218.1"/>
    <property type="molecule type" value="Genomic_DNA"/>
</dbReference>
<dbReference type="PANTHER" id="PTHR47643:SF2">
    <property type="entry name" value="TPR DOMAIN PROTEIN (AFU_ORTHOLOGUE AFUA_5G12710)"/>
    <property type="match status" value="1"/>
</dbReference>